<accession>A0ABN3MH44</accession>
<organism evidence="2 3">
    <name type="scientific">Terrabacter carboxydivorans</name>
    <dbReference type="NCBI Taxonomy" id="619730"/>
    <lineage>
        <taxon>Bacteria</taxon>
        <taxon>Bacillati</taxon>
        <taxon>Actinomycetota</taxon>
        <taxon>Actinomycetes</taxon>
        <taxon>Micrococcales</taxon>
        <taxon>Intrasporangiaceae</taxon>
        <taxon>Terrabacter</taxon>
    </lineage>
</organism>
<dbReference type="Pfam" id="PF03883">
    <property type="entry name" value="H2O2_YaaD"/>
    <property type="match status" value="1"/>
</dbReference>
<comment type="caution">
    <text evidence="2">The sequence shown here is derived from an EMBL/GenBank/DDBJ whole genome shotgun (WGS) entry which is preliminary data.</text>
</comment>
<protein>
    <submittedName>
        <fullName evidence="2">Peroxide stress protein YaaA</fullName>
    </submittedName>
</protein>
<dbReference type="PANTHER" id="PTHR30283">
    <property type="entry name" value="PEROXIDE STRESS RESPONSE PROTEIN YAAA"/>
    <property type="match status" value="1"/>
</dbReference>
<dbReference type="Proteomes" id="UP001500730">
    <property type="component" value="Unassembled WGS sequence"/>
</dbReference>
<reference evidence="2 3" key="1">
    <citation type="journal article" date="2019" name="Int. J. Syst. Evol. Microbiol.">
        <title>The Global Catalogue of Microorganisms (GCM) 10K type strain sequencing project: providing services to taxonomists for standard genome sequencing and annotation.</title>
        <authorList>
            <consortium name="The Broad Institute Genomics Platform"/>
            <consortium name="The Broad Institute Genome Sequencing Center for Infectious Disease"/>
            <person name="Wu L."/>
            <person name="Ma J."/>
        </authorList>
    </citation>
    <scope>NUCLEOTIDE SEQUENCE [LARGE SCALE GENOMIC DNA]</scope>
    <source>
        <strain evidence="2 3">JCM 16259</strain>
    </source>
</reference>
<dbReference type="InterPro" id="IPR005583">
    <property type="entry name" value="YaaA"/>
</dbReference>
<evidence type="ECO:0000256" key="1">
    <source>
        <dbReference type="SAM" id="MobiDB-lite"/>
    </source>
</evidence>
<name>A0ABN3MH44_9MICO</name>
<proteinExistence type="predicted"/>
<sequence>MAPPYAPHHRPQGRRDTRTDATSPTGLPRLTPVLILLPPSEGKTAPRRGRSLDLGTLSFPELTPLRESVLETVARVSGEPDAARVLEVNPNLVADIERNSRLLTAPTATASHVYTGVLYQALDVDSLDAAAKRRANRWVVVVSALFGALRLGDRVPAYRVNVCSTLPGVGYLSHEWRKELPTALDAAVKPRELVVDCRSSTYAGLWRPTGERAERWVHVTVPGASHMAKHTRGLVTRELVQAEAPRTPQALAERLSERFDVSLTPPPRAGRPWLLATTPRT</sequence>
<dbReference type="PANTHER" id="PTHR30283:SF4">
    <property type="entry name" value="PEROXIDE STRESS RESISTANCE PROTEIN YAAA"/>
    <property type="match status" value="1"/>
</dbReference>
<evidence type="ECO:0000313" key="2">
    <source>
        <dbReference type="EMBL" id="GAA2501886.1"/>
    </source>
</evidence>
<keyword evidence="3" id="KW-1185">Reference proteome</keyword>
<dbReference type="EMBL" id="BAAARE010000035">
    <property type="protein sequence ID" value="GAA2501886.1"/>
    <property type="molecule type" value="Genomic_DNA"/>
</dbReference>
<feature type="region of interest" description="Disordered" evidence="1">
    <location>
        <begin position="1"/>
        <end position="30"/>
    </location>
</feature>
<evidence type="ECO:0000313" key="3">
    <source>
        <dbReference type="Proteomes" id="UP001500730"/>
    </source>
</evidence>
<gene>
    <name evidence="2" type="primary">yaaA</name>
    <name evidence="2" type="ORF">GCM10009858_45090</name>
</gene>